<reference evidence="2 3" key="1">
    <citation type="journal article" date="2012" name="Stand. Genomic Sci.">
        <title>Genome sequence of the soil bacterium Saccharomonospora azurea type strain (NA-128(T)).</title>
        <authorList>
            <person name="Klenk H.P."/>
            <person name="Held B."/>
            <person name="Lucas S."/>
            <person name="Lapidus A."/>
            <person name="Copeland A."/>
            <person name="Hammon N."/>
            <person name="Pitluck S."/>
            <person name="Goodwin L.A."/>
            <person name="Han C."/>
            <person name="Tapia R."/>
            <person name="Brambilla E.M."/>
            <person name="Potter G."/>
            <person name="Land M."/>
            <person name="Ivanova N."/>
            <person name="Rohde M."/>
            <person name="Goker M."/>
            <person name="Detter J.C."/>
            <person name="Kyrpides N.C."/>
            <person name="Woyke T."/>
        </authorList>
    </citation>
    <scope>NUCLEOTIDE SEQUENCE [LARGE SCALE GENOMIC DNA]</scope>
    <source>
        <strain evidence="2 3">NA-128</strain>
    </source>
</reference>
<name>H8G953_9PSEU</name>
<protein>
    <submittedName>
        <fullName evidence="2">Uncharacterized protein</fullName>
    </submittedName>
</protein>
<dbReference type="RefSeq" id="WP_005443996.1">
    <property type="nucleotide sequence ID" value="NZ_CM001466.1"/>
</dbReference>
<evidence type="ECO:0000313" key="2">
    <source>
        <dbReference type="EMBL" id="EHY90534.1"/>
    </source>
</evidence>
<feature type="compositionally biased region" description="Basic and acidic residues" evidence="1">
    <location>
        <begin position="1"/>
        <end position="11"/>
    </location>
</feature>
<dbReference type="HOGENOM" id="CLU_3011623_0_0_11"/>
<dbReference type="Proteomes" id="UP000004705">
    <property type="component" value="Chromosome"/>
</dbReference>
<organism evidence="2 3">
    <name type="scientific">Saccharomonospora azurea NA-128</name>
    <dbReference type="NCBI Taxonomy" id="882081"/>
    <lineage>
        <taxon>Bacteria</taxon>
        <taxon>Bacillati</taxon>
        <taxon>Actinomycetota</taxon>
        <taxon>Actinomycetes</taxon>
        <taxon>Pseudonocardiales</taxon>
        <taxon>Pseudonocardiaceae</taxon>
        <taxon>Saccharomonospora</taxon>
    </lineage>
</organism>
<sequence>MHRESDTHSPREDEELKAEMQGMLKGNGPNRAEEWRDPEPPADDDHTAPPFEAPES</sequence>
<dbReference type="AlphaFoldDB" id="H8G953"/>
<proteinExistence type="predicted"/>
<evidence type="ECO:0000256" key="1">
    <source>
        <dbReference type="SAM" id="MobiDB-lite"/>
    </source>
</evidence>
<dbReference type="EMBL" id="CM001466">
    <property type="protein sequence ID" value="EHY90534.1"/>
    <property type="molecule type" value="Genomic_DNA"/>
</dbReference>
<gene>
    <name evidence="2" type="ORF">SacazDRAFT_03670</name>
</gene>
<accession>H8G953</accession>
<evidence type="ECO:0000313" key="3">
    <source>
        <dbReference type="Proteomes" id="UP000004705"/>
    </source>
</evidence>
<keyword evidence="3" id="KW-1185">Reference proteome</keyword>
<feature type="compositionally biased region" description="Basic and acidic residues" evidence="1">
    <location>
        <begin position="31"/>
        <end position="47"/>
    </location>
</feature>
<feature type="region of interest" description="Disordered" evidence="1">
    <location>
        <begin position="1"/>
        <end position="56"/>
    </location>
</feature>